<evidence type="ECO:0000256" key="6">
    <source>
        <dbReference type="SAM" id="Phobius"/>
    </source>
</evidence>
<feature type="transmembrane region" description="Helical" evidence="6">
    <location>
        <begin position="115"/>
        <end position="135"/>
    </location>
</feature>
<reference evidence="7" key="1">
    <citation type="submission" date="2023-10" db="EMBL/GenBank/DDBJ databases">
        <authorList>
            <person name="Chen Y."/>
            <person name="Shah S."/>
            <person name="Dougan E. K."/>
            <person name="Thang M."/>
            <person name="Chan C."/>
        </authorList>
    </citation>
    <scope>NUCLEOTIDE SEQUENCE [LARGE SCALE GENOMIC DNA]</scope>
</reference>
<gene>
    <name evidence="7" type="ORF">PCOR1329_LOCUS47745</name>
</gene>
<evidence type="ECO:0000256" key="4">
    <source>
        <dbReference type="ARBA" id="ARBA00023136"/>
    </source>
</evidence>
<dbReference type="InterPro" id="IPR004776">
    <property type="entry name" value="Mem_transp_PIN-like"/>
</dbReference>
<evidence type="ECO:0000313" key="7">
    <source>
        <dbReference type="EMBL" id="CAK0857757.1"/>
    </source>
</evidence>
<feature type="transmembrane region" description="Helical" evidence="6">
    <location>
        <begin position="82"/>
        <end position="103"/>
    </location>
</feature>
<evidence type="ECO:0000256" key="5">
    <source>
        <dbReference type="SAM" id="MobiDB-lite"/>
    </source>
</evidence>
<keyword evidence="2 6" id="KW-0812">Transmembrane</keyword>
<protein>
    <submittedName>
        <fullName evidence="7">Uncharacterized protein</fullName>
    </submittedName>
</protein>
<feature type="compositionally biased region" description="Acidic residues" evidence="5">
    <location>
        <begin position="191"/>
        <end position="207"/>
    </location>
</feature>
<name>A0ABN9UE23_9DINO</name>
<dbReference type="PANTHER" id="PTHR31419">
    <property type="entry name" value="PROTEIN PIN-LIKES 2"/>
    <property type="match status" value="1"/>
</dbReference>
<evidence type="ECO:0000256" key="3">
    <source>
        <dbReference type="ARBA" id="ARBA00022989"/>
    </source>
</evidence>
<comment type="caution">
    <text evidence="7">The sequence shown here is derived from an EMBL/GenBank/DDBJ whole genome shotgun (WGS) entry which is preliminary data.</text>
</comment>
<sequence length="263" mass="28123">MVNVDVLSLFAASVKAVLKIGVVAGAGVLMAKWGIITNEGKKCLGELTMTLLIPCLMFTQVADCDVQMQQNIPCPNMKSVILGSWVLFVWPLVVVSSGYGLGYLVSKLLRVPQTFARAAAGSVAFGNSTGMPLVLLQALTPSLIANGILKESPLLYLPVYLVLSPLLQWTIGSAIFQAPKPKDEAPLARDEDGESETASDESDDEGESAERDPVQGDQADTGRSVQFVPQFAPQAEIDDGVTLESIKSGRLLPRRKETGYGQK</sequence>
<evidence type="ECO:0000256" key="1">
    <source>
        <dbReference type="ARBA" id="ARBA00004141"/>
    </source>
</evidence>
<feature type="region of interest" description="Disordered" evidence="5">
    <location>
        <begin position="182"/>
        <end position="239"/>
    </location>
</feature>
<dbReference type="PANTHER" id="PTHR31419:SF1">
    <property type="entry name" value="PROTEIN PIN-LIKES 6"/>
    <property type="match status" value="1"/>
</dbReference>
<dbReference type="Pfam" id="PF03547">
    <property type="entry name" value="Mem_trans"/>
    <property type="match status" value="1"/>
</dbReference>
<organism evidence="7 8">
    <name type="scientific">Prorocentrum cordatum</name>
    <dbReference type="NCBI Taxonomy" id="2364126"/>
    <lineage>
        <taxon>Eukaryota</taxon>
        <taxon>Sar</taxon>
        <taxon>Alveolata</taxon>
        <taxon>Dinophyceae</taxon>
        <taxon>Prorocentrales</taxon>
        <taxon>Prorocentraceae</taxon>
        <taxon>Prorocentrum</taxon>
    </lineage>
</organism>
<feature type="transmembrane region" description="Helical" evidence="6">
    <location>
        <begin position="6"/>
        <end position="31"/>
    </location>
</feature>
<keyword evidence="4 6" id="KW-0472">Membrane</keyword>
<keyword evidence="8" id="KW-1185">Reference proteome</keyword>
<feature type="transmembrane region" description="Helical" evidence="6">
    <location>
        <begin position="155"/>
        <end position="176"/>
    </location>
</feature>
<evidence type="ECO:0000256" key="2">
    <source>
        <dbReference type="ARBA" id="ARBA00022692"/>
    </source>
</evidence>
<accession>A0ABN9UE23</accession>
<proteinExistence type="predicted"/>
<dbReference type="Proteomes" id="UP001189429">
    <property type="component" value="Unassembled WGS sequence"/>
</dbReference>
<dbReference type="EMBL" id="CAUYUJ010015753">
    <property type="protein sequence ID" value="CAK0857757.1"/>
    <property type="molecule type" value="Genomic_DNA"/>
</dbReference>
<evidence type="ECO:0000313" key="8">
    <source>
        <dbReference type="Proteomes" id="UP001189429"/>
    </source>
</evidence>
<keyword evidence="3 6" id="KW-1133">Transmembrane helix</keyword>
<dbReference type="InterPro" id="IPR039305">
    <property type="entry name" value="PILS2/6"/>
</dbReference>
<comment type="subcellular location">
    <subcellularLocation>
        <location evidence="1">Membrane</location>
        <topology evidence="1">Multi-pass membrane protein</topology>
    </subcellularLocation>
</comment>